<dbReference type="InterPro" id="IPR000679">
    <property type="entry name" value="Znf_GATA"/>
</dbReference>
<reference evidence="10 11" key="3">
    <citation type="submission" date="2017-10" db="EMBL/GenBank/DDBJ databases">
        <title>Extensive intraspecific genome diversity in a model arbuscular mycorrhizal fungus.</title>
        <authorList>
            <person name="Chen E.C.H."/>
            <person name="Morin E."/>
            <person name="Baudet D."/>
            <person name="Noel J."/>
            <person name="Ndikumana S."/>
            <person name="Charron P."/>
            <person name="St-Onge C."/>
            <person name="Giorgi J."/>
            <person name="Grigoriev I.V."/>
            <person name="Roux C."/>
            <person name="Martin F.M."/>
            <person name="Corradi N."/>
        </authorList>
    </citation>
    <scope>NUCLEOTIDE SEQUENCE [LARGE SCALE GENOMIC DNA]</scope>
    <source>
        <strain evidence="10 11">A1</strain>
    </source>
</reference>
<keyword evidence="3 6" id="KW-0863">Zinc-finger</keyword>
<dbReference type="GO" id="GO:0008270">
    <property type="term" value="F:zinc ion binding"/>
    <property type="evidence" value="ECO:0007669"/>
    <property type="project" value="UniProtKB-KW"/>
</dbReference>
<comment type="caution">
    <text evidence="9">The sequence shown here is derived from an EMBL/GenBank/DDBJ whole genome shotgun (WGS) entry which is preliminary data.</text>
</comment>
<evidence type="ECO:0000259" key="7">
    <source>
        <dbReference type="PROSITE" id="PS50114"/>
    </source>
</evidence>
<keyword evidence="9" id="KW-0238">DNA-binding</keyword>
<dbReference type="GO" id="GO:0045944">
    <property type="term" value="P:positive regulation of transcription by RNA polymerase II"/>
    <property type="evidence" value="ECO:0007669"/>
    <property type="project" value="TreeGrafter"/>
</dbReference>
<keyword evidence="2" id="KW-0479">Metal-binding</keyword>
<evidence type="ECO:0000313" key="11">
    <source>
        <dbReference type="Proteomes" id="UP000232688"/>
    </source>
</evidence>
<dbReference type="GO" id="GO:0000978">
    <property type="term" value="F:RNA polymerase II cis-regulatory region sequence-specific DNA binding"/>
    <property type="evidence" value="ECO:0007669"/>
    <property type="project" value="TreeGrafter"/>
</dbReference>
<evidence type="ECO:0000313" key="9">
    <source>
        <dbReference type="EMBL" id="PKC01518.1"/>
    </source>
</evidence>
<dbReference type="Pfam" id="PF00320">
    <property type="entry name" value="GATA"/>
    <property type="match status" value="1"/>
</dbReference>
<keyword evidence="4" id="KW-0862">Zinc</keyword>
<evidence type="ECO:0000313" key="12">
    <source>
        <dbReference type="Proteomes" id="UP000232722"/>
    </source>
</evidence>
<dbReference type="SUPFAM" id="SSF57716">
    <property type="entry name" value="Glucocorticoid receptor-like (DNA-binding domain)"/>
    <property type="match status" value="1"/>
</dbReference>
<dbReference type="VEuPathDB" id="FungiDB:RhiirA1_538790"/>
<dbReference type="PRINTS" id="PR00619">
    <property type="entry name" value="GATAZNFINGER"/>
</dbReference>
<dbReference type="Proteomes" id="UP000232688">
    <property type="component" value="Unassembled WGS sequence"/>
</dbReference>
<evidence type="ECO:0000256" key="6">
    <source>
        <dbReference type="PROSITE-ProRule" id="PRU00094"/>
    </source>
</evidence>
<dbReference type="AlphaFoldDB" id="A0A2I1EAF8"/>
<reference evidence="10 11" key="4">
    <citation type="submission" date="2017-10" db="EMBL/GenBank/DDBJ databases">
        <title>Genome analyses suggest a sexual origin of heterokaryosis in a supposedly ancient asexual fungus.</title>
        <authorList>
            <person name="Corradi N."/>
            <person name="Sedzielewska K."/>
            <person name="Noel J."/>
            <person name="Charron P."/>
            <person name="Farinelli L."/>
            <person name="Marton T."/>
            <person name="Kruger M."/>
            <person name="Pelin A."/>
            <person name="Brachmann A."/>
            <person name="Corradi N."/>
        </authorList>
    </citation>
    <scope>NUCLEOTIDE SEQUENCE [LARGE SCALE GENOMIC DNA]</scope>
    <source>
        <strain evidence="10 11">A1</strain>
    </source>
</reference>
<dbReference type="GO" id="GO:0000981">
    <property type="term" value="F:DNA-binding transcription factor activity, RNA polymerase II-specific"/>
    <property type="evidence" value="ECO:0007669"/>
    <property type="project" value="TreeGrafter"/>
</dbReference>
<dbReference type="PANTHER" id="PTHR10071">
    <property type="entry name" value="TRANSCRIPTION FACTOR GATA FAMILY MEMBER"/>
    <property type="match status" value="1"/>
</dbReference>
<reference evidence="8" key="5">
    <citation type="submission" date="2020-05" db="EMBL/GenBank/DDBJ databases">
        <authorList>
            <person name="Rincon C."/>
            <person name="Sanders R I."/>
            <person name="Robbins C."/>
            <person name="Chaturvedi A."/>
        </authorList>
    </citation>
    <scope>NUCLEOTIDE SEQUENCE</scope>
    <source>
        <strain evidence="8">CHB12</strain>
    </source>
</reference>
<dbReference type="EMBL" id="LLXH01000910">
    <property type="protein sequence ID" value="PKC62023.1"/>
    <property type="molecule type" value="Genomic_DNA"/>
</dbReference>
<sequence>MSQINDEQEEIVYEEWMYDLTVVDFVIAGLIPIDKAVSLIKQWELEDKIAAATNYHPKIFEILTNPNISARNACVNCNTTKSPAWRRDDHGRLLCNACGLYLKQHGKKRPVEHIQQGNKKCKRSKIDSNM</sequence>
<organism evidence="9 12">
    <name type="scientific">Rhizophagus irregularis</name>
    <dbReference type="NCBI Taxonomy" id="588596"/>
    <lineage>
        <taxon>Eukaryota</taxon>
        <taxon>Fungi</taxon>
        <taxon>Fungi incertae sedis</taxon>
        <taxon>Mucoromycota</taxon>
        <taxon>Glomeromycotina</taxon>
        <taxon>Glomeromycetes</taxon>
        <taxon>Glomerales</taxon>
        <taxon>Glomeraceae</taxon>
        <taxon>Rhizophagus</taxon>
    </lineage>
</organism>
<dbReference type="PROSITE" id="PS50114">
    <property type="entry name" value="GATA_ZN_FINGER_2"/>
    <property type="match status" value="1"/>
</dbReference>
<proteinExistence type="predicted"/>
<comment type="subcellular location">
    <subcellularLocation>
        <location evidence="1">Nucleus</location>
    </subcellularLocation>
</comment>
<evidence type="ECO:0000313" key="10">
    <source>
        <dbReference type="EMBL" id="PKC62023.1"/>
    </source>
</evidence>
<dbReference type="EMBL" id="CAGKOT010000019">
    <property type="protein sequence ID" value="CAB5364228.1"/>
    <property type="molecule type" value="Genomic_DNA"/>
</dbReference>
<evidence type="ECO:0000256" key="2">
    <source>
        <dbReference type="ARBA" id="ARBA00022723"/>
    </source>
</evidence>
<keyword evidence="9" id="KW-0675">Receptor</keyword>
<dbReference type="VEuPathDB" id="FungiDB:FUN_003760"/>
<dbReference type="PROSITE" id="PS00344">
    <property type="entry name" value="GATA_ZN_FINGER_1"/>
    <property type="match status" value="1"/>
</dbReference>
<name>A0A2I1EAF8_9GLOM</name>
<evidence type="ECO:0000313" key="8">
    <source>
        <dbReference type="EMBL" id="CAB5364228.1"/>
    </source>
</evidence>
<feature type="domain" description="GATA-type" evidence="7">
    <location>
        <begin position="68"/>
        <end position="123"/>
    </location>
</feature>
<evidence type="ECO:0000256" key="3">
    <source>
        <dbReference type="ARBA" id="ARBA00022771"/>
    </source>
</evidence>
<dbReference type="Proteomes" id="UP000232722">
    <property type="component" value="Unassembled WGS sequence"/>
</dbReference>
<dbReference type="SMART" id="SM00401">
    <property type="entry name" value="ZnF_GATA"/>
    <property type="match status" value="1"/>
</dbReference>
<dbReference type="GO" id="GO:0000122">
    <property type="term" value="P:negative regulation of transcription by RNA polymerase II"/>
    <property type="evidence" value="ECO:0007669"/>
    <property type="project" value="TreeGrafter"/>
</dbReference>
<evidence type="ECO:0000256" key="4">
    <source>
        <dbReference type="ARBA" id="ARBA00022833"/>
    </source>
</evidence>
<dbReference type="OrthoDB" id="515401at2759"/>
<dbReference type="GO" id="GO:0005634">
    <property type="term" value="C:nucleus"/>
    <property type="evidence" value="ECO:0007669"/>
    <property type="project" value="UniProtKB-SubCell"/>
</dbReference>
<dbReference type="Proteomes" id="UP000684084">
    <property type="component" value="Unassembled WGS sequence"/>
</dbReference>
<evidence type="ECO:0000256" key="5">
    <source>
        <dbReference type="ARBA" id="ARBA00023242"/>
    </source>
</evidence>
<dbReference type="EMBL" id="LLXJ01001585">
    <property type="protein sequence ID" value="PKC01518.1"/>
    <property type="molecule type" value="Genomic_DNA"/>
</dbReference>
<dbReference type="CDD" id="cd00202">
    <property type="entry name" value="ZnF_GATA"/>
    <property type="match status" value="1"/>
</dbReference>
<reference evidence="9 12" key="1">
    <citation type="submission" date="2016-04" db="EMBL/GenBank/DDBJ databases">
        <title>Genome analyses suggest a sexual origin of heterokaryosis in a supposedly ancient asexual fungus.</title>
        <authorList>
            <person name="Ropars J."/>
            <person name="Sedzielewska K."/>
            <person name="Noel J."/>
            <person name="Charron P."/>
            <person name="Farinelli L."/>
            <person name="Marton T."/>
            <person name="Kruger M."/>
            <person name="Pelin A."/>
            <person name="Brachmann A."/>
            <person name="Corradi N."/>
        </authorList>
    </citation>
    <scope>NUCLEOTIDE SEQUENCE [LARGE SCALE GENOMIC DNA]</scope>
    <source>
        <strain evidence="9 12">A5</strain>
    </source>
</reference>
<dbReference type="InterPro" id="IPR013088">
    <property type="entry name" value="Znf_NHR/GATA"/>
</dbReference>
<evidence type="ECO:0000256" key="1">
    <source>
        <dbReference type="ARBA" id="ARBA00004123"/>
    </source>
</evidence>
<protein>
    <submittedName>
        <fullName evidence="9">Glucocorticoid receptor-like (DNA-binding domain)</fullName>
    </submittedName>
</protein>
<gene>
    <name evidence="8" type="ORF">CHRIB12_LOCUS9876</name>
    <name evidence="10" type="ORF">RhiirA1_538790</name>
    <name evidence="9" type="ORF">RhiirA5_402790</name>
</gene>
<dbReference type="PANTHER" id="PTHR10071:SF281">
    <property type="entry name" value="BOX A-BINDING FACTOR-RELATED"/>
    <property type="match status" value="1"/>
</dbReference>
<dbReference type="VEuPathDB" id="FungiDB:RhiirFUN_005895"/>
<accession>A0A2I1EAF8</accession>
<dbReference type="InterPro" id="IPR039355">
    <property type="entry name" value="Transcription_factor_GATA"/>
</dbReference>
<reference evidence="9 12" key="2">
    <citation type="submission" date="2017-09" db="EMBL/GenBank/DDBJ databases">
        <title>Extensive intraspecific genome diversity in a model arbuscular mycorrhizal fungus.</title>
        <authorList>
            <person name="Chen E.C."/>
            <person name="Morin E."/>
            <person name="Beaudet D."/>
            <person name="Noel J."/>
            <person name="Ndikumana S."/>
            <person name="Charron P."/>
            <person name="St-Onge C."/>
            <person name="Giorgi J."/>
            <person name="Grigoriev I.V."/>
            <person name="Roux C."/>
            <person name="Martin F.M."/>
            <person name="Corradi N."/>
        </authorList>
    </citation>
    <scope>NUCLEOTIDE SEQUENCE [LARGE SCALE GENOMIC DNA]</scope>
    <source>
        <strain evidence="9 12">A5</strain>
    </source>
</reference>
<dbReference type="Gene3D" id="3.30.50.10">
    <property type="entry name" value="Erythroid Transcription Factor GATA-1, subunit A"/>
    <property type="match status" value="1"/>
</dbReference>
<keyword evidence="5" id="KW-0539">Nucleus</keyword>